<organism evidence="2 3">
    <name type="scientific">Geotrichum candidum</name>
    <name type="common">Oospora lactis</name>
    <name type="synonym">Dipodascus geotrichum</name>
    <dbReference type="NCBI Taxonomy" id="1173061"/>
    <lineage>
        <taxon>Eukaryota</taxon>
        <taxon>Fungi</taxon>
        <taxon>Dikarya</taxon>
        <taxon>Ascomycota</taxon>
        <taxon>Saccharomycotina</taxon>
        <taxon>Dipodascomycetes</taxon>
        <taxon>Dipodascales</taxon>
        <taxon>Dipodascaceae</taxon>
        <taxon>Geotrichum</taxon>
    </lineage>
</organism>
<dbReference type="InterPro" id="IPR003033">
    <property type="entry name" value="SCP2_sterol-bd_dom"/>
</dbReference>
<dbReference type="InterPro" id="IPR036527">
    <property type="entry name" value="SCP2_sterol-bd_dom_sf"/>
</dbReference>
<dbReference type="STRING" id="1173061.A0A0J9XI67"/>
<accession>A0A0J9XI67</accession>
<name>A0A0J9XI67_GEOCN</name>
<keyword evidence="3" id="KW-1185">Reference proteome</keyword>
<gene>
    <name evidence="2" type="ORF">BN980_GECA18s01308g</name>
</gene>
<dbReference type="SUPFAM" id="SSF55718">
    <property type="entry name" value="SCP-like"/>
    <property type="match status" value="1"/>
</dbReference>
<dbReference type="GO" id="GO:0005829">
    <property type="term" value="C:cytosol"/>
    <property type="evidence" value="ECO:0007669"/>
    <property type="project" value="TreeGrafter"/>
</dbReference>
<evidence type="ECO:0000259" key="1">
    <source>
        <dbReference type="Pfam" id="PF02036"/>
    </source>
</evidence>
<dbReference type="OrthoDB" id="10265837at2759"/>
<proteinExistence type="predicted"/>
<dbReference type="Gene3D" id="3.30.1050.10">
    <property type="entry name" value="SCP2 sterol-binding domain"/>
    <property type="match status" value="1"/>
</dbReference>
<feature type="domain" description="SCP2" evidence="1">
    <location>
        <begin position="22"/>
        <end position="122"/>
    </location>
</feature>
<evidence type="ECO:0000313" key="3">
    <source>
        <dbReference type="Proteomes" id="UP000242525"/>
    </source>
</evidence>
<sequence length="151" mass="16119">MPLATEGLPSTASFDNVHLVLQSAENRAQVIKDTAAIATFVITNKDKSITASYTVDFKNEGTVKLGEYEGKEEDVDITLYLSDESFNDLATDKTSAKWLIFTGKLKTKGSILKGRTVEAALKWARGKHEELIKNGGGVDAGAAATAVPATV</sequence>
<dbReference type="Pfam" id="PF02036">
    <property type="entry name" value="SCP2"/>
    <property type="match status" value="1"/>
</dbReference>
<dbReference type="AlphaFoldDB" id="A0A0J9XI67"/>
<reference evidence="2" key="1">
    <citation type="submission" date="2014-03" db="EMBL/GenBank/DDBJ databases">
        <authorList>
            <person name="Casaregola S."/>
        </authorList>
    </citation>
    <scope>NUCLEOTIDE SEQUENCE [LARGE SCALE GENOMIC DNA]</scope>
    <source>
        <strain evidence="2">CLIB 918</strain>
    </source>
</reference>
<dbReference type="Proteomes" id="UP000242525">
    <property type="component" value="Unassembled WGS sequence"/>
</dbReference>
<comment type="caution">
    <text evidence="2">The sequence shown here is derived from an EMBL/GenBank/DDBJ whole genome shotgun (WGS) entry which is preliminary data.</text>
</comment>
<protein>
    <recommendedName>
        <fullName evidence="1">SCP2 domain-containing protein</fullName>
    </recommendedName>
</protein>
<dbReference type="EMBL" id="CCBN010000018">
    <property type="protein sequence ID" value="CDO57037.1"/>
    <property type="molecule type" value="Genomic_DNA"/>
</dbReference>
<evidence type="ECO:0000313" key="2">
    <source>
        <dbReference type="EMBL" id="CDO57037.1"/>
    </source>
</evidence>
<dbReference type="PANTHER" id="PTHR10094:SF25">
    <property type="entry name" value="SCP2 STEROL-BINDING DOMAIN-CONTAINING PROTEIN 1"/>
    <property type="match status" value="1"/>
</dbReference>
<dbReference type="PANTHER" id="PTHR10094">
    <property type="entry name" value="STEROL CARRIER PROTEIN 2 SCP-2 FAMILY PROTEIN"/>
    <property type="match status" value="1"/>
</dbReference>